<dbReference type="Proteomes" id="UP001157974">
    <property type="component" value="Unassembled WGS sequence"/>
</dbReference>
<evidence type="ECO:0000256" key="5">
    <source>
        <dbReference type="ARBA" id="ARBA00022824"/>
    </source>
</evidence>
<evidence type="ECO:0000256" key="4">
    <source>
        <dbReference type="ARBA" id="ARBA00022692"/>
    </source>
</evidence>
<evidence type="ECO:0000256" key="6">
    <source>
        <dbReference type="ARBA" id="ARBA00022989"/>
    </source>
</evidence>
<comment type="subcellular location">
    <subcellularLocation>
        <location evidence="1">Endoplasmic reticulum membrane</location>
        <topology evidence="1">Multi-pass membrane protein</topology>
    </subcellularLocation>
</comment>
<dbReference type="Pfam" id="PF08449">
    <property type="entry name" value="UAA"/>
    <property type="match status" value="1"/>
</dbReference>
<comment type="caution">
    <text evidence="10">The sequence shown here is derived from an EMBL/GenBank/DDBJ whole genome shotgun (WGS) entry which is preliminary data.</text>
</comment>
<dbReference type="PANTHER" id="PTHR10778:SF10">
    <property type="entry name" value="SOLUTE CARRIER FAMILY 35 MEMBER B1"/>
    <property type="match status" value="1"/>
</dbReference>
<gene>
    <name evidence="10" type="ORF">NDN08_006525</name>
</gene>
<feature type="transmembrane region" description="Helical" evidence="9">
    <location>
        <begin position="134"/>
        <end position="151"/>
    </location>
</feature>
<keyword evidence="6 9" id="KW-1133">Transmembrane helix</keyword>
<feature type="transmembrane region" description="Helical" evidence="9">
    <location>
        <begin position="258"/>
        <end position="277"/>
    </location>
</feature>
<keyword evidence="5" id="KW-0256">Endoplasmic reticulum</keyword>
<keyword evidence="4 9" id="KW-0812">Transmembrane</keyword>
<sequence length="353" mass="39424">MSVGETEDRTSAAQGPTGTNGGKANFFTRWLRTSEIQGVICAVSIYTCYLYYGFLHEKMFKVEYGGEKFSYSTFLVFMQCIFNMTAAGIVLRIFPQEKRDTTPHSSYALVSLSYLGAMVCSFSALHYISYPMQVLVKSCKMIPVMVMGVFVSKRRYSWKETMCVLMITAGVAIFSYKPKAAQTGETSLIGYLLLAASLICDGFTGPFQERIVGASNPTSHQMMFWQNFWAAAWLFAASAASGQGVAGTQFFYKHPEALKDGFFFCLASAVGQNFIFYTVRNLSALTCTTITTTRKFFTLLVSLVFFKHSLNMRQVSAVVLVFTGIIWETVHKHQKKQAKLAAEKVRAKAEKTE</sequence>
<organism evidence="10 11">
    <name type="scientific">Rhodosorus marinus</name>
    <dbReference type="NCBI Taxonomy" id="101924"/>
    <lineage>
        <taxon>Eukaryota</taxon>
        <taxon>Rhodophyta</taxon>
        <taxon>Stylonematophyceae</taxon>
        <taxon>Stylonematales</taxon>
        <taxon>Stylonemataceae</taxon>
        <taxon>Rhodosorus</taxon>
    </lineage>
</organism>
<accession>A0AAV8ULG2</accession>
<dbReference type="SUPFAM" id="SSF103481">
    <property type="entry name" value="Multidrug resistance efflux transporter EmrE"/>
    <property type="match status" value="2"/>
</dbReference>
<evidence type="ECO:0000256" key="2">
    <source>
        <dbReference type="ARBA" id="ARBA00010694"/>
    </source>
</evidence>
<evidence type="ECO:0000256" key="1">
    <source>
        <dbReference type="ARBA" id="ARBA00004477"/>
    </source>
</evidence>
<dbReference type="GO" id="GO:0000139">
    <property type="term" value="C:Golgi membrane"/>
    <property type="evidence" value="ECO:0007669"/>
    <property type="project" value="TreeGrafter"/>
</dbReference>
<dbReference type="PANTHER" id="PTHR10778">
    <property type="entry name" value="SOLUTE CARRIER FAMILY 35 MEMBER B"/>
    <property type="match status" value="1"/>
</dbReference>
<dbReference type="AlphaFoldDB" id="A0AAV8ULG2"/>
<keyword evidence="11" id="KW-1185">Reference proteome</keyword>
<feature type="transmembrane region" description="Helical" evidence="9">
    <location>
        <begin position="74"/>
        <end position="94"/>
    </location>
</feature>
<reference evidence="10 11" key="1">
    <citation type="journal article" date="2023" name="Nat. Commun.">
        <title>Origin of minicircular mitochondrial genomes in red algae.</title>
        <authorList>
            <person name="Lee Y."/>
            <person name="Cho C.H."/>
            <person name="Lee Y.M."/>
            <person name="Park S.I."/>
            <person name="Yang J.H."/>
            <person name="West J.A."/>
            <person name="Bhattacharya D."/>
            <person name="Yoon H.S."/>
        </authorList>
    </citation>
    <scope>NUCLEOTIDE SEQUENCE [LARGE SCALE GENOMIC DNA]</scope>
    <source>
        <strain evidence="10 11">CCMP1338</strain>
        <tissue evidence="10">Whole cell</tissue>
    </source>
</reference>
<evidence type="ECO:0008006" key="12">
    <source>
        <dbReference type="Google" id="ProtNLM"/>
    </source>
</evidence>
<proteinExistence type="inferred from homology"/>
<evidence type="ECO:0000256" key="3">
    <source>
        <dbReference type="ARBA" id="ARBA00022448"/>
    </source>
</evidence>
<protein>
    <recommendedName>
        <fullName evidence="12">Sugar phosphate transporter domain-containing protein</fullName>
    </recommendedName>
</protein>
<keyword evidence="7 9" id="KW-0472">Membrane</keyword>
<evidence type="ECO:0000256" key="9">
    <source>
        <dbReference type="SAM" id="Phobius"/>
    </source>
</evidence>
<feature type="transmembrane region" description="Helical" evidence="9">
    <location>
        <begin position="106"/>
        <end position="128"/>
    </location>
</feature>
<name>A0AAV8ULG2_9RHOD</name>
<dbReference type="InterPro" id="IPR037185">
    <property type="entry name" value="EmrE-like"/>
</dbReference>
<feature type="transmembrane region" description="Helical" evidence="9">
    <location>
        <begin position="228"/>
        <end position="252"/>
    </location>
</feature>
<evidence type="ECO:0000313" key="10">
    <source>
        <dbReference type="EMBL" id="KAJ8902117.1"/>
    </source>
</evidence>
<evidence type="ECO:0000256" key="7">
    <source>
        <dbReference type="ARBA" id="ARBA00023136"/>
    </source>
</evidence>
<dbReference type="GO" id="GO:0005459">
    <property type="term" value="F:UDP-galactose transmembrane transporter activity"/>
    <property type="evidence" value="ECO:0007669"/>
    <property type="project" value="TreeGrafter"/>
</dbReference>
<evidence type="ECO:0000313" key="11">
    <source>
        <dbReference type="Proteomes" id="UP001157974"/>
    </source>
</evidence>
<feature type="compositionally biased region" description="Basic and acidic residues" evidence="8">
    <location>
        <begin position="1"/>
        <end position="10"/>
    </location>
</feature>
<dbReference type="InterPro" id="IPR013657">
    <property type="entry name" value="SCL35B1-4/HUT1"/>
</dbReference>
<dbReference type="GO" id="GO:0005460">
    <property type="term" value="F:UDP-glucose transmembrane transporter activity"/>
    <property type="evidence" value="ECO:0007669"/>
    <property type="project" value="TreeGrafter"/>
</dbReference>
<keyword evidence="3" id="KW-0813">Transport</keyword>
<feature type="region of interest" description="Disordered" evidence="8">
    <location>
        <begin position="1"/>
        <end position="20"/>
    </location>
</feature>
<dbReference type="EMBL" id="JAMWBK010000009">
    <property type="protein sequence ID" value="KAJ8902117.1"/>
    <property type="molecule type" value="Genomic_DNA"/>
</dbReference>
<evidence type="ECO:0000256" key="8">
    <source>
        <dbReference type="SAM" id="MobiDB-lite"/>
    </source>
</evidence>
<comment type="similarity">
    <text evidence="2">Belongs to the nucleotide-sugar transporter family. SLC35B subfamily.</text>
</comment>
<feature type="transmembrane region" description="Helical" evidence="9">
    <location>
        <begin position="36"/>
        <end position="54"/>
    </location>
</feature>
<dbReference type="GO" id="GO:0005789">
    <property type="term" value="C:endoplasmic reticulum membrane"/>
    <property type="evidence" value="ECO:0007669"/>
    <property type="project" value="UniProtKB-SubCell"/>
</dbReference>